<reference evidence="3" key="1">
    <citation type="submission" date="2018-02" db="EMBL/GenBank/DDBJ databases">
        <title>Genome sequencing of Solimonas sp. HR-BB.</title>
        <authorList>
            <person name="Lee Y."/>
            <person name="Jeon C.O."/>
        </authorList>
    </citation>
    <scope>NUCLEOTIDE SEQUENCE [LARGE SCALE GENOMIC DNA]</scope>
    <source>
        <strain evidence="3">HR-U</strain>
    </source>
</reference>
<dbReference type="PANTHER" id="PTHR36848">
    <property type="entry name" value="DNA-BINDING PROTEIN (PUTATIVE SECRETED PROTEIN)-RELATED"/>
    <property type="match status" value="1"/>
</dbReference>
<organism evidence="2 3">
    <name type="scientific">Siphonobacter curvatus</name>
    <dbReference type="NCBI Taxonomy" id="2094562"/>
    <lineage>
        <taxon>Bacteria</taxon>
        <taxon>Pseudomonadati</taxon>
        <taxon>Bacteroidota</taxon>
        <taxon>Cytophagia</taxon>
        <taxon>Cytophagales</taxon>
        <taxon>Cytophagaceae</taxon>
        <taxon>Siphonobacter</taxon>
    </lineage>
</organism>
<dbReference type="Proteomes" id="UP000239590">
    <property type="component" value="Unassembled WGS sequence"/>
</dbReference>
<dbReference type="Gene3D" id="2.60.120.260">
    <property type="entry name" value="Galactose-binding domain-like"/>
    <property type="match status" value="1"/>
</dbReference>
<dbReference type="OrthoDB" id="9761519at2"/>
<dbReference type="Pfam" id="PF17132">
    <property type="entry name" value="Glyco_hydro_106"/>
    <property type="match status" value="3"/>
</dbReference>
<dbReference type="InterPro" id="IPR008979">
    <property type="entry name" value="Galactose-bd-like_sf"/>
</dbReference>
<keyword evidence="1" id="KW-0732">Signal</keyword>
<proteinExistence type="predicted"/>
<sequence>MKRIVCAWLILWSFSSLAQAPASNVNTAKPWAYWWWMGSAVTEEGIRKNLQDYAKAGLGGLHIIPIYGVKGYEQQFLPFLSPEWNKALTFTLQEAQKLGLGIDLSLGTGWPYGGPWVSVSDGAQKFSIQGDSLLVSPTKQQVKRAAPGGEGLVMNPFDETAVRNYLKHFDANLSKGNTVRSFYNDSYEVYGANWTNDFLAEFKRRRGYSLKPAVLTKTKNLTEDERRIWADYHTTLSELLRDRFTRMWTGWSQQQGKITRDQAHGSPGNLLDLYALTDIPETEYFGSKQYAIPNYRLDPDYDSTRYGVPGVLTMQFASSAAHLTGKPLVSSETSTWLAEHFRVSLSQIKPIVDELFTGGVNHIFYHGIPYSPPEEKWPGWLFYASTNYNQQSHFWKDLPELNQYIEQCQQRLQTARPDASVLLYFPVQDIWHGVAAGEAPFLFDVHANARRWLHDTPFGATAQQLRNHGYQTDFVSDSLLQGFSVKGGKLVSAAGTTYPVLLIPQTQYVPLETLKKIQQLIQQGANVVFAEAPGRVSGYKDWKNRQQQLESVRKSLATLVKKDYLSELKRLKVRQEKMAEQGLSFLRKTNAEGTLYFVTNLSNQFHRGTVRLGSWAHSVQVTDPLRKRQGYVPVQAQVDSTSEIELALEPGESVFLQTYASMRKGAPWPEYSAVKDTLKLTGIWQIDFQEGQPELPMPLATSRLVSWTELDHAESQNFSGTGRYTLRFKRPEAWKTDQPILLDLGVVRETAQVRLNEVSLGKLWSLPYRIQLPANVLQEENILEIDVTNSSANRIRKLDEDKFPWRKFYDINFVSIQYKPFDASKWEPEPSGLLGPVVLLK</sequence>
<accession>A0A2S7IMU7</accession>
<name>A0A2S7IMU7_9BACT</name>
<comment type="caution">
    <text evidence="2">The sequence shown here is derived from an EMBL/GenBank/DDBJ whole genome shotgun (WGS) entry which is preliminary data.</text>
</comment>
<evidence type="ECO:0000313" key="3">
    <source>
        <dbReference type="Proteomes" id="UP000239590"/>
    </source>
</evidence>
<evidence type="ECO:0000256" key="1">
    <source>
        <dbReference type="SAM" id="SignalP"/>
    </source>
</evidence>
<dbReference type="InterPro" id="IPR053161">
    <property type="entry name" value="Ulvan_degrading_GH"/>
</dbReference>
<dbReference type="RefSeq" id="WP_104710236.1">
    <property type="nucleotide sequence ID" value="NZ_PTRA01000001.1"/>
</dbReference>
<feature type="signal peptide" evidence="1">
    <location>
        <begin position="1"/>
        <end position="18"/>
    </location>
</feature>
<dbReference type="PANTHER" id="PTHR36848:SF2">
    <property type="entry name" value="SECRETED PROTEIN"/>
    <property type="match status" value="1"/>
</dbReference>
<dbReference type="AlphaFoldDB" id="A0A2S7IMU7"/>
<dbReference type="NCBIfam" id="NF045579">
    <property type="entry name" value="rhamnoside_JR"/>
    <property type="match status" value="1"/>
</dbReference>
<dbReference type="SUPFAM" id="SSF49785">
    <property type="entry name" value="Galactose-binding domain-like"/>
    <property type="match status" value="1"/>
</dbReference>
<dbReference type="GO" id="GO:0016787">
    <property type="term" value="F:hydrolase activity"/>
    <property type="evidence" value="ECO:0007669"/>
    <property type="project" value="UniProtKB-KW"/>
</dbReference>
<protein>
    <submittedName>
        <fullName evidence="2">Glycoside hydrolase</fullName>
    </submittedName>
</protein>
<keyword evidence="3" id="KW-1185">Reference proteome</keyword>
<keyword evidence="2" id="KW-0378">Hydrolase</keyword>
<gene>
    <name evidence="2" type="ORF">C5O19_05150</name>
</gene>
<evidence type="ECO:0000313" key="2">
    <source>
        <dbReference type="EMBL" id="PQA59047.1"/>
    </source>
</evidence>
<dbReference type="EMBL" id="PTRA01000001">
    <property type="protein sequence ID" value="PQA59047.1"/>
    <property type="molecule type" value="Genomic_DNA"/>
</dbReference>
<feature type="chain" id="PRO_5015512146" evidence="1">
    <location>
        <begin position="19"/>
        <end position="841"/>
    </location>
</feature>